<keyword evidence="5" id="KW-1133">Transmembrane helix</keyword>
<name>A0A7J5E476_NOCSI</name>
<dbReference type="RefSeq" id="WP_151580369.1">
    <property type="nucleotide sequence ID" value="NZ_WBVM01000001.1"/>
</dbReference>
<evidence type="ECO:0000313" key="7">
    <source>
        <dbReference type="EMBL" id="KAB2813059.1"/>
    </source>
</evidence>
<dbReference type="InterPro" id="IPR022385">
    <property type="entry name" value="Rhs_assc_core"/>
</dbReference>
<keyword evidence="2" id="KW-0964">Secreted</keyword>
<feature type="transmembrane region" description="Helical" evidence="5">
    <location>
        <begin position="2051"/>
        <end position="2071"/>
    </location>
</feature>
<accession>A0A7J5E476</accession>
<dbReference type="NCBIfam" id="TIGR03696">
    <property type="entry name" value="Rhs_assc_core"/>
    <property type="match status" value="1"/>
</dbReference>
<gene>
    <name evidence="7" type="ORF">F9L07_15300</name>
</gene>
<keyword evidence="3" id="KW-0732">Signal</keyword>
<proteinExistence type="predicted"/>
<evidence type="ECO:0000256" key="4">
    <source>
        <dbReference type="SAM" id="MobiDB-lite"/>
    </source>
</evidence>
<comment type="subcellular location">
    <subcellularLocation>
        <location evidence="1">Secreted</location>
    </subcellularLocation>
</comment>
<feature type="compositionally biased region" description="Low complexity" evidence="4">
    <location>
        <begin position="487"/>
        <end position="504"/>
    </location>
</feature>
<dbReference type="Proteomes" id="UP000449906">
    <property type="component" value="Unassembled WGS sequence"/>
</dbReference>
<dbReference type="Pfam" id="PF24517">
    <property type="entry name" value="CBM96"/>
    <property type="match status" value="1"/>
</dbReference>
<evidence type="ECO:0000256" key="1">
    <source>
        <dbReference type="ARBA" id="ARBA00004613"/>
    </source>
</evidence>
<evidence type="ECO:0000256" key="3">
    <source>
        <dbReference type="ARBA" id="ARBA00022729"/>
    </source>
</evidence>
<dbReference type="GO" id="GO:0005576">
    <property type="term" value="C:extracellular region"/>
    <property type="evidence" value="ECO:0007669"/>
    <property type="project" value="UniProtKB-SubCell"/>
</dbReference>
<sequence length="2079" mass="217921">MQRHVSFLQRAFAGLIGLLGLALMVTGLAVPAEALRATSAAPDPVKADDSVRPDAVSAMVTARATGEPVEDLSQRTETVRVFAQPDGSWVSDGTTEPERVQRADGTWHEIDTALEPASGGGLAPVASVSDVRFSSGGDRVFAALADERGKRLEWRWPTVLPEPTIDGGTATYPDALAGLGDLVVTATSTGFTHNIVIPERPDESAGPVEVKIPVATRGAGLVENPGGEIAIETPKGDTLVASSRPLMWDSSENEGGDPVVAPVETAIGETPSGTPTLTLTADESLLNDPETVYPVIIDPSFTINPSGDTWVQTPNYTSSQHASQELKAGTYDGGAHKARSFLRFDNGNAKWAGVNVLDAKLKLRNFYSGSCTGAAIRVNRIIEAWSVTGLTWGNQPSVGAMSADYNKAFGYNSSCDTADATWDMTEIVRGWNGGLVNNGVRVAAVNESSNFTWRRYRSAEVSTASVRPRLIVSYNSYPNKPATPSLTPGNPGYTTSTTPTFKTTVSDPDGGNVRAVFEVYQGSTLKWSGTTGYVSSGAAVSKAMNSGLANGATYTVKVKANDGTNDSKAYSASTTFTVDTSKPTVALTSTAFVNNQWRTEPPASNTFTFTGSGDTASFAYALDGIAQPAKAADSTGKATLSWLPKNGAHTLSVTPTDKAGNVGTATTFKFGVGPAAFTTPNLAARSTGVFPVQVSGPPNAIAATLSWRYAGSTTWNPATDVKKASGDWDESVANTADGTASTTGALTWNAAAEKADPADPDSDKKLSAPAFIEVRACFTYSGGTPEVCTSARQVQLVPSAFGGSFPVTDLGPATVALFTGELSLTEPDAVDATAGAGRIFSSYDPSTTSPGAFGPGWSTGLFAAGDTTDLLDHRNLDGTFVLVTTGDASQTFTQDGGPVGGKTTFVPAEGDDGSRLVIDAGATPKTATLTRAQATVTTWTLDDATESWVLQSAAAAESASDPEVGFEFSAPGYPTFIAETEPGVATTCTPATQSAGCRALRISYTGSGENERVSKIERLAHGTPATTLATYSYDSQGRLTSVCDPRTTPQLCTTYTYAIVGGRTLLATATPAGQKSWRFSYDNTGRVINVKRQLDPAAGTGDATWTVVYELATSASGLPSMTATATTEWGQDAAPTKVFATFGPDTVPGASPTSEELKHAALWYTDEQGITTNNAVYGAGGWLVNTSWYDARGNIVRQLDGAGRARALEGPVDDRSDIAYDASSLTFYNSDSDNDALDARRIEDVYGPVHTVTLKDGTVGPFRAHTSYTYDDEEPSLGGGSKPALPDGRPAFDLIVEAQHSAAGADLVGDSDVAIVRNNYAPAVTGDGNGWTLGRATEVQTKVANGSWSTRSTRYDARGRVIETRQPGGAARPDGSGADARSTVTSYYEPSAGDSDCNTTGRGKPNWVGLVCKTGPAAQPTGSPVPTTFQAAFDSDLRPTRVEERSGPTTRVTLSEYDDLGRSTSQTVRISSSSRTTTMTYDAATGLPVTASGEGGTVTTGYDSWARVTSYTDATGLTSATKYTVGGQVATQSDGVGTYSYTYGGGGEHRPLPTSISVGGGVTGSFALSYNAAGAPTTITYANGIKRTHTYDEIGVPTGLAYTAADDTELLSFSNVADVDGRVVAAASAATEQNYTYDALGRLTKVEDNRTEGCTTRTYGFSVSSERTGFQSYDPGPDGACQSSTPTLTKTSTYDTVSRIRNAGYAYDDLGRTLSIPAADTAPGAVGPLSVAYDVNDMVKKVTQTVDDGNAGTLTRETSYELDPQGRINLVTERSDAAETSRARYRFADSSDAPTSIQTSTDAGTTWNTTRYVVLPGLGMVASHDNATSTTTWQLSNLHGDAVATVTGSGIDSYDETDEYGNALAESTPRRYGWLGSFQRSAEGAGGVMLMGARLYNPQTGSFLSLDPVPGGGATPYAYPDDPINVLDLNGEWWNLCGETCRRIALGAVMWSVEHLVGNWVCGGFGPLYGILCDGIFGAFVGVAKYVGRKIFVEKSSISFKTAAWEAVKGFNSGIAENMVLSRLKPYLSKARGMLDRMIGYLKSKLSNPKYGRILLMITGLASTIMAAIGAEVNSDRRR</sequence>
<reference evidence="7 8" key="1">
    <citation type="submission" date="2019-09" db="EMBL/GenBank/DDBJ databases">
        <title>Pimelobacter sp. isolated from Paulinella.</title>
        <authorList>
            <person name="Jeong S.E."/>
        </authorList>
    </citation>
    <scope>NUCLEOTIDE SEQUENCE [LARGE SCALE GENOMIC DNA]</scope>
    <source>
        <strain evidence="7 8">Pch-N</strain>
    </source>
</reference>
<evidence type="ECO:0000259" key="6">
    <source>
        <dbReference type="Pfam" id="PF24517"/>
    </source>
</evidence>
<evidence type="ECO:0000256" key="5">
    <source>
        <dbReference type="SAM" id="Phobius"/>
    </source>
</evidence>
<comment type="caution">
    <text evidence="7">The sequence shown here is derived from an EMBL/GenBank/DDBJ whole genome shotgun (WGS) entry which is preliminary data.</text>
</comment>
<keyword evidence="5" id="KW-0472">Membrane</keyword>
<protein>
    <recommendedName>
        <fullName evidence="6">Carbohydrate-binding module family 96 domain-containing protein</fullName>
    </recommendedName>
</protein>
<dbReference type="InterPro" id="IPR055372">
    <property type="entry name" value="CBM96"/>
</dbReference>
<evidence type="ECO:0000256" key="2">
    <source>
        <dbReference type="ARBA" id="ARBA00022525"/>
    </source>
</evidence>
<feature type="domain" description="Carbohydrate-binding module family 96" evidence="6">
    <location>
        <begin position="301"/>
        <end position="472"/>
    </location>
</feature>
<feature type="region of interest" description="Disordered" evidence="4">
    <location>
        <begin position="482"/>
        <end position="507"/>
    </location>
</feature>
<dbReference type="Gene3D" id="2.180.10.10">
    <property type="entry name" value="RHS repeat-associated core"/>
    <property type="match status" value="2"/>
</dbReference>
<organism evidence="7 8">
    <name type="scientific">Nocardioides simplex</name>
    <name type="common">Arthrobacter simplex</name>
    <dbReference type="NCBI Taxonomy" id="2045"/>
    <lineage>
        <taxon>Bacteria</taxon>
        <taxon>Bacillati</taxon>
        <taxon>Actinomycetota</taxon>
        <taxon>Actinomycetes</taxon>
        <taxon>Propionibacteriales</taxon>
        <taxon>Nocardioidaceae</taxon>
        <taxon>Pimelobacter</taxon>
    </lineage>
</organism>
<keyword evidence="5" id="KW-0812">Transmembrane</keyword>
<evidence type="ECO:0000313" key="8">
    <source>
        <dbReference type="Proteomes" id="UP000449906"/>
    </source>
</evidence>
<dbReference type="EMBL" id="WBVM01000001">
    <property type="protein sequence ID" value="KAB2813059.1"/>
    <property type="molecule type" value="Genomic_DNA"/>
</dbReference>